<dbReference type="InterPro" id="IPR011991">
    <property type="entry name" value="ArsR-like_HTH"/>
</dbReference>
<dbReference type="InterPro" id="IPR016490">
    <property type="entry name" value="Tscrpt_reg_HTH_AF0396-typ3"/>
</dbReference>
<evidence type="ECO:0000259" key="1">
    <source>
        <dbReference type="Pfam" id="PF08350"/>
    </source>
</evidence>
<dbReference type="Proteomes" id="UP000284763">
    <property type="component" value="Unassembled WGS sequence"/>
</dbReference>
<evidence type="ECO:0000313" key="2">
    <source>
        <dbReference type="EMBL" id="RQD89037.1"/>
    </source>
</evidence>
<dbReference type="PIRSF" id="PIRSF006692">
    <property type="entry name" value="TF_HTH_AF0396_prd"/>
    <property type="match status" value="1"/>
</dbReference>
<dbReference type="SUPFAM" id="SSF46785">
    <property type="entry name" value="Winged helix' DNA-binding domain"/>
    <property type="match status" value="1"/>
</dbReference>
<comment type="caution">
    <text evidence="2">The sequence shown here is derived from an EMBL/GenBank/DDBJ whole genome shotgun (WGS) entry which is preliminary data.</text>
</comment>
<dbReference type="CDD" id="cd00090">
    <property type="entry name" value="HTH_ARSR"/>
    <property type="match status" value="1"/>
</dbReference>
<dbReference type="InterPro" id="IPR036388">
    <property type="entry name" value="WH-like_DNA-bd_sf"/>
</dbReference>
<dbReference type="InterPro" id="IPR013561">
    <property type="entry name" value="FilR1_middle_dom"/>
</dbReference>
<organism evidence="2 3">
    <name type="scientific">Methanosalsum natronophilum</name>
    <dbReference type="NCBI Taxonomy" id="768733"/>
    <lineage>
        <taxon>Archaea</taxon>
        <taxon>Methanobacteriati</taxon>
        <taxon>Methanobacteriota</taxon>
        <taxon>Stenosarchaea group</taxon>
        <taxon>Methanomicrobia</taxon>
        <taxon>Methanosarcinales</taxon>
        <taxon>Methanosarcinaceae</taxon>
        <taxon>Methanosalsum</taxon>
    </lineage>
</organism>
<sequence length="260" mass="30246">MDSELSDTIWISDKRKRILSLLLTGPKTSNEIKQEFGCSWRPLISPMKKLKEEGLVVQNDDDHVYRLSYIGKALTENMIPLIKIVDLFESDYHYWKSRDFDSIPLNLLTRMGEIGDCEMLDPALDRIFELDEEFVNELCNCQHINAMLPFFHPEYINIFSRLASNGTKLNLIFKDCVLNRLEEEYTDKFEPIKQSEDSNIFVNTSKRQVPGIVVSEKAFLLSLFDKNGNYDHKDVVGYDQRSIRWGNDLFSHFISNSSKV</sequence>
<gene>
    <name evidence="2" type="ORF">D5R95_02560</name>
</gene>
<name>A0A424Z3B5_9EURY</name>
<dbReference type="AlphaFoldDB" id="A0A424Z3B5"/>
<proteinExistence type="predicted"/>
<evidence type="ECO:0000313" key="3">
    <source>
        <dbReference type="Proteomes" id="UP000284763"/>
    </source>
</evidence>
<dbReference type="Gene3D" id="1.10.10.10">
    <property type="entry name" value="Winged helix-like DNA-binding domain superfamily/Winged helix DNA-binding domain"/>
    <property type="match status" value="1"/>
</dbReference>
<protein>
    <submittedName>
        <fullName evidence="2">DUF1724 domain-containing protein</fullName>
    </submittedName>
</protein>
<reference evidence="2 3" key="1">
    <citation type="submission" date="2018-08" db="EMBL/GenBank/DDBJ databases">
        <title>The metabolism and importance of syntrophic acetate oxidation coupled to methane or sulfide production in haloalkaline environments.</title>
        <authorList>
            <person name="Timmers P.H.A."/>
            <person name="Vavourakis C.D."/>
            <person name="Sorokin D.Y."/>
            <person name="Sinninghe Damste J.S."/>
            <person name="Muyzer G."/>
            <person name="Stams A.J.M."/>
            <person name="Plugge C.M."/>
        </authorList>
    </citation>
    <scope>NUCLEOTIDE SEQUENCE [LARGE SCALE GENOMIC DNA]</scope>
    <source>
        <strain evidence="2">MSAO_Arc3</strain>
    </source>
</reference>
<dbReference type="EMBL" id="QZAB01000170">
    <property type="protein sequence ID" value="RQD89037.1"/>
    <property type="molecule type" value="Genomic_DNA"/>
</dbReference>
<dbReference type="InterPro" id="IPR036390">
    <property type="entry name" value="WH_DNA-bd_sf"/>
</dbReference>
<accession>A0A424Z3B5</accession>
<dbReference type="Pfam" id="PF08350">
    <property type="entry name" value="FilR1_middle"/>
    <property type="match status" value="1"/>
</dbReference>
<feature type="domain" description="Methanogenesis regulatory protein FilR1 middle" evidence="1">
    <location>
        <begin position="127"/>
        <end position="254"/>
    </location>
</feature>